<organism evidence="1">
    <name type="scientific">Rhipicephalus zambeziensis</name>
    <dbReference type="NCBI Taxonomy" id="60191"/>
    <lineage>
        <taxon>Eukaryota</taxon>
        <taxon>Metazoa</taxon>
        <taxon>Ecdysozoa</taxon>
        <taxon>Arthropoda</taxon>
        <taxon>Chelicerata</taxon>
        <taxon>Arachnida</taxon>
        <taxon>Acari</taxon>
        <taxon>Parasitiformes</taxon>
        <taxon>Ixodida</taxon>
        <taxon>Ixodoidea</taxon>
        <taxon>Ixodidae</taxon>
        <taxon>Rhipicephalinae</taxon>
        <taxon>Rhipicephalus</taxon>
        <taxon>Rhipicephalus</taxon>
    </lineage>
</organism>
<proteinExistence type="predicted"/>
<protein>
    <submittedName>
        <fullName evidence="1">Uncharacterized protein</fullName>
    </submittedName>
</protein>
<name>A0A224YIP8_9ACAR</name>
<evidence type="ECO:0000313" key="1">
    <source>
        <dbReference type="EMBL" id="MAA14083.1"/>
    </source>
</evidence>
<reference evidence="1" key="1">
    <citation type="journal article" date="2017" name="Parasit. Vectors">
        <title>Sialotranscriptomics of Rhipicephalus zambeziensis reveals intricate expression profiles of secretory proteins and suggests tight temporal transcriptional regulation during blood-feeding.</title>
        <authorList>
            <person name="de Castro M.H."/>
            <person name="de Klerk D."/>
            <person name="Pienaar R."/>
            <person name="Rees D.J.G."/>
            <person name="Mans B.J."/>
        </authorList>
    </citation>
    <scope>NUCLEOTIDE SEQUENCE</scope>
    <source>
        <tissue evidence="1">Salivary glands</tissue>
    </source>
</reference>
<accession>A0A224YIP8</accession>
<dbReference type="AlphaFoldDB" id="A0A224YIP8"/>
<sequence length="109" mass="12598">MYTVCTWEDKRRFRTCLATRYLVGMEVGMALLACTPDLVPCALGLQKARGRRLSWRSLHCTSKRKELWNSQAKSECLAGVFDVRHLLCTISSDVEQSVEVIYFYRTDEK</sequence>
<dbReference type="EMBL" id="GFPF01002937">
    <property type="protein sequence ID" value="MAA14083.1"/>
    <property type="molecule type" value="Transcribed_RNA"/>
</dbReference>